<dbReference type="GO" id="GO:0016020">
    <property type="term" value="C:membrane"/>
    <property type="evidence" value="ECO:0007669"/>
    <property type="project" value="InterPro"/>
</dbReference>
<feature type="transmembrane region" description="Helical" evidence="4">
    <location>
        <begin position="71"/>
        <end position="89"/>
    </location>
</feature>
<name>A0A7G9FKJ2_9FIRM</name>
<dbReference type="EMBL" id="CP060632">
    <property type="protein sequence ID" value="QNL99073.1"/>
    <property type="molecule type" value="Genomic_DNA"/>
</dbReference>
<gene>
    <name evidence="6" type="ORF">H9Q76_10025</name>
</gene>
<organism evidence="6 7">
    <name type="scientific">Wujia chipingensis</name>
    <dbReference type="NCBI Taxonomy" id="2763670"/>
    <lineage>
        <taxon>Bacteria</taxon>
        <taxon>Bacillati</taxon>
        <taxon>Bacillota</taxon>
        <taxon>Clostridia</taxon>
        <taxon>Lachnospirales</taxon>
        <taxon>Lachnospiraceae</taxon>
        <taxon>Wujia</taxon>
    </lineage>
</organism>
<keyword evidence="4" id="KW-0812">Transmembrane</keyword>
<keyword evidence="4" id="KW-0472">Membrane</keyword>
<dbReference type="SUPFAM" id="SSF58104">
    <property type="entry name" value="Methyl-accepting chemotaxis protein (MCP) signaling domain"/>
    <property type="match status" value="1"/>
</dbReference>
<evidence type="ECO:0000256" key="3">
    <source>
        <dbReference type="SAM" id="Coils"/>
    </source>
</evidence>
<reference evidence="6 7" key="1">
    <citation type="submission" date="2020-08" db="EMBL/GenBank/DDBJ databases">
        <authorList>
            <person name="Liu C."/>
            <person name="Sun Q."/>
        </authorList>
    </citation>
    <scope>NUCLEOTIDE SEQUENCE [LARGE SCALE GENOMIC DNA]</scope>
    <source>
        <strain evidence="6 7">NSJ-4</strain>
    </source>
</reference>
<feature type="transmembrane region" description="Helical" evidence="4">
    <location>
        <begin position="176"/>
        <end position="198"/>
    </location>
</feature>
<feature type="transmembrane region" description="Helical" evidence="4">
    <location>
        <begin position="109"/>
        <end position="138"/>
    </location>
</feature>
<evidence type="ECO:0000256" key="2">
    <source>
        <dbReference type="PROSITE-ProRule" id="PRU00284"/>
    </source>
</evidence>
<dbReference type="RefSeq" id="WP_117781610.1">
    <property type="nucleotide sequence ID" value="NZ_CP060632.1"/>
</dbReference>
<keyword evidence="4" id="KW-1133">Transmembrane helix</keyword>
<dbReference type="SMART" id="SM00283">
    <property type="entry name" value="MA"/>
    <property type="match status" value="1"/>
</dbReference>
<dbReference type="Gene3D" id="1.10.287.950">
    <property type="entry name" value="Methyl-accepting chemotaxis protein"/>
    <property type="match status" value="1"/>
</dbReference>
<protein>
    <recommendedName>
        <fullName evidence="5">Methyl-accepting transducer domain-containing protein</fullName>
    </recommendedName>
</protein>
<dbReference type="PANTHER" id="PTHR32089">
    <property type="entry name" value="METHYL-ACCEPTING CHEMOTAXIS PROTEIN MCPB"/>
    <property type="match status" value="1"/>
</dbReference>
<dbReference type="PANTHER" id="PTHR32089:SF112">
    <property type="entry name" value="LYSOZYME-LIKE PROTEIN-RELATED"/>
    <property type="match status" value="1"/>
</dbReference>
<proteinExistence type="predicted"/>
<dbReference type="InterPro" id="IPR004089">
    <property type="entry name" value="MCPsignal_dom"/>
</dbReference>
<keyword evidence="7" id="KW-1185">Reference proteome</keyword>
<evidence type="ECO:0000313" key="6">
    <source>
        <dbReference type="EMBL" id="QNL99073.1"/>
    </source>
</evidence>
<dbReference type="GO" id="GO:0007165">
    <property type="term" value="P:signal transduction"/>
    <property type="evidence" value="ECO:0007669"/>
    <property type="project" value="UniProtKB-KW"/>
</dbReference>
<evidence type="ECO:0000259" key="5">
    <source>
        <dbReference type="PROSITE" id="PS50111"/>
    </source>
</evidence>
<evidence type="ECO:0000256" key="4">
    <source>
        <dbReference type="SAM" id="Phobius"/>
    </source>
</evidence>
<feature type="domain" description="Methyl-accepting transducer" evidence="5">
    <location>
        <begin position="239"/>
        <end position="482"/>
    </location>
</feature>
<dbReference type="Proteomes" id="UP000515819">
    <property type="component" value="Chromosome"/>
</dbReference>
<dbReference type="AlphaFoldDB" id="A0A7G9FKJ2"/>
<dbReference type="Pfam" id="PF00015">
    <property type="entry name" value="MCPsignal"/>
    <property type="match status" value="1"/>
</dbReference>
<feature type="coiled-coil region" evidence="3">
    <location>
        <begin position="282"/>
        <end position="316"/>
    </location>
</feature>
<evidence type="ECO:0000313" key="7">
    <source>
        <dbReference type="Proteomes" id="UP000515819"/>
    </source>
</evidence>
<feature type="transmembrane region" description="Helical" evidence="4">
    <location>
        <begin position="145"/>
        <end position="164"/>
    </location>
</feature>
<feature type="coiled-coil region" evidence="3">
    <location>
        <begin position="6"/>
        <end position="37"/>
    </location>
</feature>
<accession>A0A7G9FKJ2</accession>
<feature type="transmembrane region" description="Helical" evidence="4">
    <location>
        <begin position="45"/>
        <end position="64"/>
    </location>
</feature>
<evidence type="ECO:0000256" key="1">
    <source>
        <dbReference type="ARBA" id="ARBA00023224"/>
    </source>
</evidence>
<dbReference type="KEGG" id="wcp:H9Q76_10025"/>
<keyword evidence="1 2" id="KW-0807">Transducer</keyword>
<sequence>MEENIREAMTAAHDNMQEKMQEKVAEVKNTLDSLEGTSRANRFTVTGYTIYNAVLLVCYLAEVIKGSRTGGYFAIFAALSILPLAAIWIEYKRNPASENLKRILIYSYAVFYTFTIFTTVSPVAFVYGALVSLFVIVYGEKRLSFGAAGGIFLLNLIHVIYMAANGMITPQDLPNVEIRIGFTLLFALFMVMATNVIISNNEAKMKAITQEKESVSAMLEQILEISENMIGDILTVSEKMTTLEDSVTKTKASMEEVTNGTNDTADSVQSQLLKTEEIQQVIERVEHVSDTIESDMDEASKEVAQGKNKIDELISQVETSDEASKKVATELDKLTAYASQMQGIVDIIGNITDQTSLLSLNASIEAARVGEAGKGFAVVASEISALADQTQEATVNIAELIGNISEELTEVVNVVSYLIDNNKLQSIAATETASSFETIASRTQDIHQLTEELTGLVSSLAQSNEAIVDSIQTISAATEEVTAHSSVTLESSEENSSIVVEVGDIVGELQALAERLSALS</sequence>
<dbReference type="PROSITE" id="PS50111">
    <property type="entry name" value="CHEMOTAXIS_TRANSDUC_2"/>
    <property type="match status" value="1"/>
</dbReference>
<keyword evidence="3" id="KW-0175">Coiled coil</keyword>